<dbReference type="PANTHER" id="PTHR42705">
    <property type="entry name" value="BIFUNCTIONAL NON-HOMOLOGOUS END JOINING PROTEIN LIGD"/>
    <property type="match status" value="1"/>
</dbReference>
<protein>
    <submittedName>
        <fullName evidence="2">DNA polymerase domain-containing protein</fullName>
    </submittedName>
</protein>
<evidence type="ECO:0000313" key="2">
    <source>
        <dbReference type="EMBL" id="QHA00178.1"/>
    </source>
</evidence>
<dbReference type="EMBL" id="CP046996">
    <property type="protein sequence ID" value="QHA00178.1"/>
    <property type="molecule type" value="Genomic_DNA"/>
</dbReference>
<sequence>MNLEFDGKTLTITNPEKLLWPDLGIRKLDYLKILLELAPYLLPHVQDHLLTTIRYPDGFQGKSFFQKNIPDYAPGWIPTIEWRDNQYILLESEAILIWLGNQACLEFHIPFNPYDRDQYPSALVFDLDPSEGQTFEDVTEVALLIFEELQALQITSYIKTSGASGLQIHIPTGGKYDYDTARKINEFFAVYFSQKYPRQITLERSVAKRGHKLYFDYLQMWQGKTIISPYSPRATAYASVAAPLEWNELRRGVKPKDFNLLNISSRLKDKGDLFAPLLNKKNGQDRKNSQDLDFILERIVATDNPSK</sequence>
<dbReference type="RefSeq" id="WP_158208218.1">
    <property type="nucleotide sequence ID" value="NZ_CP046996.1"/>
</dbReference>
<dbReference type="InterPro" id="IPR014145">
    <property type="entry name" value="LigD_pol_dom"/>
</dbReference>
<dbReference type="Proteomes" id="UP000430508">
    <property type="component" value="Chromosome"/>
</dbReference>
<gene>
    <name evidence="2" type="ORF">GQ588_05710</name>
</gene>
<name>A0A857DHR3_9FIRM</name>
<evidence type="ECO:0000259" key="1">
    <source>
        <dbReference type="Pfam" id="PF21686"/>
    </source>
</evidence>
<dbReference type="NCBIfam" id="TIGR02778">
    <property type="entry name" value="ligD_pol"/>
    <property type="match status" value="1"/>
</dbReference>
<dbReference type="PANTHER" id="PTHR42705:SF2">
    <property type="entry name" value="BIFUNCTIONAL NON-HOMOLOGOUS END JOINING PROTEIN LIGD"/>
    <property type="match status" value="1"/>
</dbReference>
<reference evidence="2 3" key="1">
    <citation type="submission" date="2019-12" db="EMBL/GenBank/DDBJ databases">
        <title>Sequence classification of anaerobic respiratory reductive dehalogenases: First we see many, then we see few.</title>
        <authorList>
            <person name="Molenda O."/>
            <person name="Puentes Jacome L.A."/>
            <person name="Cao X."/>
            <person name="Nesbo C.L."/>
            <person name="Tang S."/>
            <person name="Morson N."/>
            <person name="Patron J."/>
            <person name="Lomheim L."/>
            <person name="Wishart D.S."/>
            <person name="Edwards E.A."/>
        </authorList>
    </citation>
    <scope>NUCLEOTIDE SEQUENCE [LARGE SCALE GENOMIC DNA]</scope>
    <source>
        <strain evidence="2 3">12DCA</strain>
    </source>
</reference>
<feature type="domain" description="DNA ligase D polymerase" evidence="1">
    <location>
        <begin position="27"/>
        <end position="274"/>
    </location>
</feature>
<accession>A0A857DHR3</accession>
<organism evidence="2 3">
    <name type="scientific">Dehalobacter restrictus</name>
    <dbReference type="NCBI Taxonomy" id="55583"/>
    <lineage>
        <taxon>Bacteria</taxon>
        <taxon>Bacillati</taxon>
        <taxon>Bacillota</taxon>
        <taxon>Clostridia</taxon>
        <taxon>Eubacteriales</taxon>
        <taxon>Desulfitobacteriaceae</taxon>
        <taxon>Dehalobacter</taxon>
    </lineage>
</organism>
<evidence type="ECO:0000313" key="3">
    <source>
        <dbReference type="Proteomes" id="UP000430508"/>
    </source>
</evidence>
<dbReference type="Pfam" id="PF21686">
    <property type="entry name" value="LigD_Prim-Pol"/>
    <property type="match status" value="1"/>
</dbReference>
<proteinExistence type="predicted"/>
<dbReference type="InterPro" id="IPR052171">
    <property type="entry name" value="NHEJ_LigD"/>
</dbReference>
<dbReference type="AlphaFoldDB" id="A0A857DHR3"/>
<dbReference type="Gene3D" id="3.90.920.10">
    <property type="entry name" value="DNA primase, PRIM domain"/>
    <property type="match status" value="1"/>
</dbReference>